<gene>
    <name evidence="1" type="ORF">HOP60_06050</name>
</gene>
<dbReference type="Proteomes" id="UP001320154">
    <property type="component" value="Unassembled WGS sequence"/>
</dbReference>
<comment type="caution">
    <text evidence="1">The sequence shown here is derived from an EMBL/GenBank/DDBJ whole genome shotgun (WGS) entry which is preliminary data.</text>
</comment>
<evidence type="ECO:0000313" key="1">
    <source>
        <dbReference type="EMBL" id="MCE8046294.1"/>
    </source>
</evidence>
<sequence>MLQDSVRPGNARSAIATRPGSPSPMLRLLFLLARLELTEEQERQAVALCSAIDDWAELVRLAQDTYLLPIAYRHLDRLAPPALPPHTMAQLRGESLLLVADNLQVAAEQKRLVHELLDPLQVPYLFFKGPALAARYYDAPGLRCCGDIDLLIPRDRLVDLLARALQSGYQPSEPPLLTADRTALEFAIDRKPIINIVTPGGVEVEVHCQLDKQAALYDTEALLAAREPLQVGDTILHVMPTHELFVYLCLHNTRHYWSHLHWLVDLDALQHHPDFDLSAVHACARQRGLTATADASLELSALLASPDLDAAAKELSKRGHALYQACLATLQGGLEAELALRRKRPAPEFAFHWQTTMRYRIASRLRRWVQPFRPSYFDYASRPLPPSWQWLYYVTHPCRKLRNLILSRRSRS</sequence>
<dbReference type="EMBL" id="JABFTQ010000003">
    <property type="protein sequence ID" value="MCE8046294.1"/>
    <property type="molecule type" value="Genomic_DNA"/>
</dbReference>
<dbReference type="Pfam" id="PF14907">
    <property type="entry name" value="NTP_transf_5"/>
    <property type="match status" value="1"/>
</dbReference>
<proteinExistence type="predicted"/>
<keyword evidence="2" id="KW-1185">Reference proteome</keyword>
<accession>A0ABS9B270</accession>
<name>A0ABS9B270_9GAMM</name>
<reference evidence="1 2" key="1">
    <citation type="journal article" date="2021" name="Front. Microbiol.">
        <title>Aerobic Denitrification and Heterotrophic Sulfur Oxidation in the Genus Halomonas Revealed by Six Novel Species Characterizations and Genome-Based Analysis.</title>
        <authorList>
            <person name="Wang L."/>
            <person name="Shao Z."/>
        </authorList>
    </citation>
    <scope>NUCLEOTIDE SEQUENCE [LARGE SCALE GENOMIC DNA]</scope>
    <source>
        <strain evidence="1 2">MCCC 1A05748</strain>
    </source>
</reference>
<dbReference type="InterPro" id="IPR039498">
    <property type="entry name" value="NTP_transf_5"/>
</dbReference>
<protein>
    <submittedName>
        <fullName evidence="1">Nucleotidyltransferase family protein</fullName>
    </submittedName>
</protein>
<evidence type="ECO:0000313" key="2">
    <source>
        <dbReference type="Proteomes" id="UP001320154"/>
    </source>
</evidence>
<dbReference type="RefSeq" id="WP_234250136.1">
    <property type="nucleotide sequence ID" value="NZ_JABFTQ010000003.1"/>
</dbReference>
<organism evidence="1 2">
    <name type="scientific">Billgrantia desiderata</name>
    <dbReference type="NCBI Taxonomy" id="52021"/>
    <lineage>
        <taxon>Bacteria</taxon>
        <taxon>Pseudomonadati</taxon>
        <taxon>Pseudomonadota</taxon>
        <taxon>Gammaproteobacteria</taxon>
        <taxon>Oceanospirillales</taxon>
        <taxon>Halomonadaceae</taxon>
        <taxon>Billgrantia</taxon>
    </lineage>
</organism>